<feature type="region of interest" description="Disordered" evidence="1">
    <location>
        <begin position="1"/>
        <end position="36"/>
    </location>
</feature>
<protein>
    <submittedName>
        <fullName evidence="2">Uncharacterized protein</fullName>
    </submittedName>
</protein>
<dbReference type="AlphaFoldDB" id="A0A820Q7M1"/>
<proteinExistence type="predicted"/>
<sequence length="36" mass="4109">NTDLPEDPDDLHVDPDYVGFDEEMEDNAGDRDTNQD</sequence>
<organism evidence="2 3">
    <name type="scientific">Adineta steineri</name>
    <dbReference type="NCBI Taxonomy" id="433720"/>
    <lineage>
        <taxon>Eukaryota</taxon>
        <taxon>Metazoa</taxon>
        <taxon>Spiralia</taxon>
        <taxon>Gnathifera</taxon>
        <taxon>Rotifera</taxon>
        <taxon>Eurotatoria</taxon>
        <taxon>Bdelloidea</taxon>
        <taxon>Adinetida</taxon>
        <taxon>Adinetidae</taxon>
        <taxon>Adineta</taxon>
    </lineage>
</organism>
<evidence type="ECO:0000313" key="2">
    <source>
        <dbReference type="EMBL" id="CAF4414840.1"/>
    </source>
</evidence>
<gene>
    <name evidence="2" type="ORF">OKA104_LOCUS52167</name>
</gene>
<comment type="caution">
    <text evidence="2">The sequence shown here is derived from an EMBL/GenBank/DDBJ whole genome shotgun (WGS) entry which is preliminary data.</text>
</comment>
<feature type="non-terminal residue" evidence="2">
    <location>
        <position position="36"/>
    </location>
</feature>
<evidence type="ECO:0000313" key="3">
    <source>
        <dbReference type="Proteomes" id="UP000663881"/>
    </source>
</evidence>
<dbReference type="Proteomes" id="UP000663881">
    <property type="component" value="Unassembled WGS sequence"/>
</dbReference>
<name>A0A820Q7M1_9BILA</name>
<accession>A0A820Q7M1</accession>
<reference evidence="2" key="1">
    <citation type="submission" date="2021-02" db="EMBL/GenBank/DDBJ databases">
        <authorList>
            <person name="Nowell W R."/>
        </authorList>
    </citation>
    <scope>NUCLEOTIDE SEQUENCE</scope>
</reference>
<feature type="non-terminal residue" evidence="2">
    <location>
        <position position="1"/>
    </location>
</feature>
<evidence type="ECO:0000256" key="1">
    <source>
        <dbReference type="SAM" id="MobiDB-lite"/>
    </source>
</evidence>
<dbReference type="EMBL" id="CAJOAY010029768">
    <property type="protein sequence ID" value="CAF4414840.1"/>
    <property type="molecule type" value="Genomic_DNA"/>
</dbReference>